<dbReference type="GeneID" id="107267044"/>
<gene>
    <name evidence="11" type="primary">LOC107267044</name>
</gene>
<evidence type="ECO:0000256" key="7">
    <source>
        <dbReference type="ARBA" id="ARBA00023136"/>
    </source>
</evidence>
<comment type="similarity">
    <text evidence="2">Belongs to the metaxin family.</text>
</comment>
<dbReference type="GO" id="GO:0007005">
    <property type="term" value="P:mitochondrion organization"/>
    <property type="evidence" value="ECO:0007669"/>
    <property type="project" value="TreeGrafter"/>
</dbReference>
<keyword evidence="5" id="KW-0653">Protein transport</keyword>
<accession>A0AAJ7RG01</accession>
<keyword evidence="3" id="KW-0813">Transport</keyword>
<evidence type="ECO:0000256" key="4">
    <source>
        <dbReference type="ARBA" id="ARBA00022787"/>
    </source>
</evidence>
<evidence type="ECO:0000313" key="11">
    <source>
        <dbReference type="RefSeq" id="XP_024940211.1"/>
    </source>
</evidence>
<keyword evidence="6" id="KW-0496">Mitochondrion</keyword>
<dbReference type="Proteomes" id="UP000694920">
    <property type="component" value="Unplaced"/>
</dbReference>
<dbReference type="RefSeq" id="XP_024940211.1">
    <property type="nucleotide sequence ID" value="XM_025084443.1"/>
</dbReference>
<evidence type="ECO:0000256" key="1">
    <source>
        <dbReference type="ARBA" id="ARBA00004294"/>
    </source>
</evidence>
<dbReference type="SUPFAM" id="SSF47616">
    <property type="entry name" value="GST C-terminal domain-like"/>
    <property type="match status" value="1"/>
</dbReference>
<dbReference type="SFLD" id="SFLDS00019">
    <property type="entry name" value="Glutathione_Transferase_(cytos"/>
    <property type="match status" value="1"/>
</dbReference>
<evidence type="ECO:0000313" key="10">
    <source>
        <dbReference type="Proteomes" id="UP000694920"/>
    </source>
</evidence>
<dbReference type="InterPro" id="IPR040079">
    <property type="entry name" value="Glutathione_S-Trfase"/>
</dbReference>
<organism evidence="10 11">
    <name type="scientific">Cephus cinctus</name>
    <name type="common">Wheat stem sawfly</name>
    <dbReference type="NCBI Taxonomy" id="211228"/>
    <lineage>
        <taxon>Eukaryota</taxon>
        <taxon>Metazoa</taxon>
        <taxon>Ecdysozoa</taxon>
        <taxon>Arthropoda</taxon>
        <taxon>Hexapoda</taxon>
        <taxon>Insecta</taxon>
        <taxon>Pterygota</taxon>
        <taxon>Neoptera</taxon>
        <taxon>Endopterygota</taxon>
        <taxon>Hymenoptera</taxon>
        <taxon>Cephoidea</taxon>
        <taxon>Cephidae</taxon>
        <taxon>Cephus</taxon>
    </lineage>
</organism>
<evidence type="ECO:0000256" key="2">
    <source>
        <dbReference type="ARBA" id="ARBA00009170"/>
    </source>
</evidence>
<comment type="subcellular location">
    <subcellularLocation>
        <location evidence="1">Mitochondrion outer membrane</location>
    </subcellularLocation>
</comment>
<keyword evidence="7" id="KW-0472">Membrane</keyword>
<dbReference type="InterPro" id="IPR050931">
    <property type="entry name" value="Mito_Protein_Transport_Metaxin"/>
</dbReference>
<dbReference type="GO" id="GO:0015031">
    <property type="term" value="P:protein transport"/>
    <property type="evidence" value="ECO:0007669"/>
    <property type="project" value="UniProtKB-KW"/>
</dbReference>
<protein>
    <submittedName>
        <fullName evidence="11">Metaxin-2 isoform X1</fullName>
    </submittedName>
</protein>
<dbReference type="Pfam" id="PF17171">
    <property type="entry name" value="GST_C_6"/>
    <property type="match status" value="1"/>
</dbReference>
<evidence type="ECO:0000259" key="8">
    <source>
        <dbReference type="Pfam" id="PF10568"/>
    </source>
</evidence>
<dbReference type="InterPro" id="IPR033468">
    <property type="entry name" value="Metaxin_GST"/>
</dbReference>
<proteinExistence type="inferred from homology"/>
<reference evidence="11" key="1">
    <citation type="submission" date="2025-08" db="UniProtKB">
        <authorList>
            <consortium name="RefSeq"/>
        </authorList>
    </citation>
    <scope>IDENTIFICATION</scope>
</reference>
<evidence type="ECO:0000259" key="9">
    <source>
        <dbReference type="Pfam" id="PF17171"/>
    </source>
</evidence>
<sequence length="338" mass="38811">MSFKVVNFNVRNKNESSTQIQILKALFSCGREKEDFLTSIKKYIYICSEQYLKTHAQEQWPQPIIFYQPYEVEQILLPDNANCLAVQAYLKMCGLEFQIEPRSNAEYMSPSGRVPFIQCGAFLVAEFDPIVAFISSKGTSLSEQLSQTDKADMRAYMSLVNNVLVNIEQYICWVDQTTLNSATKPRHGSVYPWPLNHVINWQKQNQVTKRLKVLGWYNKTLDEIYKEAENCCTALAERLEGKSFFSGEEPTELDALVYGHVHAITSTHFLPSTRGIINIVRSFPQLLEHARLINNRYFNCNPNLIIEDLDILKCMSDDSIWNSSRSLESLPSLTEDSF</sequence>
<dbReference type="Gene3D" id="3.40.30.10">
    <property type="entry name" value="Glutaredoxin"/>
    <property type="match status" value="1"/>
</dbReference>
<dbReference type="SFLD" id="SFLDG01180">
    <property type="entry name" value="SUF1"/>
    <property type="match status" value="1"/>
</dbReference>
<evidence type="ECO:0000256" key="6">
    <source>
        <dbReference type="ARBA" id="ARBA00023128"/>
    </source>
</evidence>
<dbReference type="InterPro" id="IPR036282">
    <property type="entry name" value="Glutathione-S-Trfase_C_sf"/>
</dbReference>
<dbReference type="AlphaFoldDB" id="A0AAJ7RG01"/>
<dbReference type="GO" id="GO:0001401">
    <property type="term" value="C:SAM complex"/>
    <property type="evidence" value="ECO:0007669"/>
    <property type="project" value="InterPro"/>
</dbReference>
<dbReference type="PANTHER" id="PTHR12289">
    <property type="entry name" value="METAXIN RELATED"/>
    <property type="match status" value="1"/>
</dbReference>
<feature type="domain" description="Mitochondrial outer membrane transport complex Sam37/metaxin N-terminal" evidence="8">
    <location>
        <begin position="83"/>
        <end position="204"/>
    </location>
</feature>
<dbReference type="PANTHER" id="PTHR12289:SF38">
    <property type="entry name" value="METAXIN-2"/>
    <property type="match status" value="1"/>
</dbReference>
<dbReference type="Pfam" id="PF10568">
    <property type="entry name" value="Tom37"/>
    <property type="match status" value="1"/>
</dbReference>
<evidence type="ECO:0000256" key="3">
    <source>
        <dbReference type="ARBA" id="ARBA00022448"/>
    </source>
</evidence>
<keyword evidence="4" id="KW-1000">Mitochondrion outer membrane</keyword>
<keyword evidence="10" id="KW-1185">Reference proteome</keyword>
<dbReference type="InterPro" id="IPR019564">
    <property type="entry name" value="Sam37/metaxin_N"/>
</dbReference>
<dbReference type="Gene3D" id="1.20.1050.10">
    <property type="match status" value="1"/>
</dbReference>
<dbReference type="CDD" id="cd03079">
    <property type="entry name" value="GST_N_Metaxin2"/>
    <property type="match status" value="1"/>
</dbReference>
<evidence type="ECO:0000256" key="5">
    <source>
        <dbReference type="ARBA" id="ARBA00022927"/>
    </source>
</evidence>
<name>A0AAJ7RG01_CEPCN</name>
<feature type="domain" description="Metaxin glutathione S-transferase" evidence="9">
    <location>
        <begin position="228"/>
        <end position="291"/>
    </location>
</feature>